<organism evidence="1 2">
    <name type="scientific">Caldibacillus debilis</name>
    <dbReference type="NCBI Taxonomy" id="301148"/>
    <lineage>
        <taxon>Bacteria</taxon>
        <taxon>Bacillati</taxon>
        <taxon>Bacillota</taxon>
        <taxon>Bacilli</taxon>
        <taxon>Bacillales</taxon>
        <taxon>Bacillaceae</taxon>
        <taxon>Caldibacillus</taxon>
    </lineage>
</organism>
<gene>
    <name evidence="1" type="ORF">B4135_1744</name>
</gene>
<dbReference type="EMBL" id="LQYT01000026">
    <property type="protein sequence ID" value="KYD20917.1"/>
    <property type="molecule type" value="Genomic_DNA"/>
</dbReference>
<accession>A0A150M8N3</accession>
<evidence type="ECO:0000313" key="2">
    <source>
        <dbReference type="Proteomes" id="UP000075683"/>
    </source>
</evidence>
<sequence>MLDKKDLSLNIWQKMMDILLRMWNDPEPQKMKSLDLPVRESVNIENSFSM</sequence>
<protein>
    <submittedName>
        <fullName evidence="1">Uncharacterized protein</fullName>
    </submittedName>
</protein>
<name>A0A150M8N3_9BACI</name>
<proteinExistence type="predicted"/>
<comment type="caution">
    <text evidence="1">The sequence shown here is derived from an EMBL/GenBank/DDBJ whole genome shotgun (WGS) entry which is preliminary data.</text>
</comment>
<dbReference type="Proteomes" id="UP000075683">
    <property type="component" value="Unassembled WGS sequence"/>
</dbReference>
<dbReference type="AlphaFoldDB" id="A0A150M8N3"/>
<evidence type="ECO:0000313" key="1">
    <source>
        <dbReference type="EMBL" id="KYD20917.1"/>
    </source>
</evidence>
<reference evidence="1 2" key="1">
    <citation type="submission" date="2016-01" db="EMBL/GenBank/DDBJ databases">
        <title>Draft Genome Sequences of Seven Thermophilic Sporeformers Isolated from Foods.</title>
        <authorList>
            <person name="Berendsen E.M."/>
            <person name="Wells-Bennik M.H."/>
            <person name="Krawcyk A.O."/>
            <person name="De Jong A."/>
            <person name="Holsappel S."/>
            <person name="Eijlander R.T."/>
            <person name="Kuipers O.P."/>
        </authorList>
    </citation>
    <scope>NUCLEOTIDE SEQUENCE [LARGE SCALE GENOMIC DNA]</scope>
    <source>
        <strain evidence="1 2">B4135</strain>
    </source>
</reference>